<dbReference type="Proteomes" id="UP001158049">
    <property type="component" value="Unassembled WGS sequence"/>
</dbReference>
<dbReference type="RefSeq" id="WP_283444531.1">
    <property type="nucleotide sequence ID" value="NZ_FXUL01000021.1"/>
</dbReference>
<dbReference type="PIRSF" id="PIRSF002889">
    <property type="entry name" value="Rod_FlgB"/>
    <property type="match status" value="1"/>
</dbReference>
<keyword evidence="8" id="KW-1185">Reference proteome</keyword>
<evidence type="ECO:0000256" key="3">
    <source>
        <dbReference type="ARBA" id="ARBA00014376"/>
    </source>
</evidence>
<evidence type="ECO:0000256" key="2">
    <source>
        <dbReference type="ARBA" id="ARBA00009677"/>
    </source>
</evidence>
<comment type="subunit">
    <text evidence="6">The basal body constitutes a major portion of the flagellar organelle and consists of a number of rings mounted on a central rod.</text>
</comment>
<keyword evidence="7" id="KW-0966">Cell projection</keyword>
<reference evidence="7 8" key="1">
    <citation type="submission" date="2017-05" db="EMBL/GenBank/DDBJ databases">
        <authorList>
            <person name="Varghese N."/>
            <person name="Submissions S."/>
        </authorList>
    </citation>
    <scope>NUCLEOTIDE SEQUENCE [LARGE SCALE GENOMIC DNA]</scope>
    <source>
        <strain evidence="7 8">DSM 26001</strain>
    </source>
</reference>
<keyword evidence="4 6" id="KW-0975">Bacterial flagellum</keyword>
<keyword evidence="7" id="KW-0969">Cilium</keyword>
<accession>A0ABY1QLF3</accession>
<evidence type="ECO:0000256" key="5">
    <source>
        <dbReference type="ARBA" id="ARBA00024934"/>
    </source>
</evidence>
<comment type="subcellular location">
    <subcellularLocation>
        <location evidence="1 6">Bacterial flagellum basal body</location>
    </subcellularLocation>
</comment>
<keyword evidence="7" id="KW-0282">Flagellum</keyword>
<evidence type="ECO:0000313" key="7">
    <source>
        <dbReference type="EMBL" id="SMP74781.1"/>
    </source>
</evidence>
<comment type="caution">
    <text evidence="7">The sequence shown here is derived from an EMBL/GenBank/DDBJ whole genome shotgun (WGS) entry which is preliminary data.</text>
</comment>
<evidence type="ECO:0000256" key="6">
    <source>
        <dbReference type="PIRNR" id="PIRNR002889"/>
    </source>
</evidence>
<comment type="function">
    <text evidence="5 6">Structural component of flagellum, the bacterial motility apparatus. Part of the rod structure of flagellar basal body.</text>
</comment>
<comment type="similarity">
    <text evidence="2 6">Belongs to the flagella basal body rod proteins family.</text>
</comment>
<evidence type="ECO:0000256" key="4">
    <source>
        <dbReference type="ARBA" id="ARBA00023143"/>
    </source>
</evidence>
<evidence type="ECO:0000313" key="8">
    <source>
        <dbReference type="Proteomes" id="UP001158049"/>
    </source>
</evidence>
<dbReference type="EMBL" id="FXUL01000021">
    <property type="protein sequence ID" value="SMP74781.1"/>
    <property type="molecule type" value="Genomic_DNA"/>
</dbReference>
<proteinExistence type="inferred from homology"/>
<dbReference type="InterPro" id="IPR006300">
    <property type="entry name" value="FlgB"/>
</dbReference>
<name>A0ABY1QLF3_9BURK</name>
<evidence type="ECO:0000256" key="1">
    <source>
        <dbReference type="ARBA" id="ARBA00004117"/>
    </source>
</evidence>
<organism evidence="7 8">
    <name type="scientific">Noviherbaspirillum suwonense</name>
    <dbReference type="NCBI Taxonomy" id="1224511"/>
    <lineage>
        <taxon>Bacteria</taxon>
        <taxon>Pseudomonadati</taxon>
        <taxon>Pseudomonadota</taxon>
        <taxon>Betaproteobacteria</taxon>
        <taxon>Burkholderiales</taxon>
        <taxon>Oxalobacteraceae</taxon>
        <taxon>Noviherbaspirillum</taxon>
    </lineage>
</organism>
<gene>
    <name evidence="7" type="ORF">SAMN06295970_12196</name>
</gene>
<protein>
    <recommendedName>
        <fullName evidence="3 6">Flagellar basal body rod protein FlgB</fullName>
    </recommendedName>
</protein>
<sequence length="119" mass="12215">MAPILPLPSAALQVVSLALDAAGLRHQAIAANIANAGNPTYQRRGVSFEARLRELADGASLAGASTASLQPRLVNDNGAAALDQDVAAMAANALHFQTLLKALNAELELMGMAASDGRR</sequence>